<dbReference type="NCBIfam" id="TIGR00099">
    <property type="entry name" value="Cof-subfamily"/>
    <property type="match status" value="1"/>
</dbReference>
<dbReference type="PANTHER" id="PTHR10000:SF55">
    <property type="entry name" value="5-AMINO-6-(5-PHOSPHO-D-RIBITYLAMINO)URACIL PHOSPHATASE YCSE"/>
    <property type="match status" value="1"/>
</dbReference>
<dbReference type="AlphaFoldDB" id="A0A165YXD4"/>
<evidence type="ECO:0000313" key="1">
    <source>
        <dbReference type="EMBL" id="KZN97552.1"/>
    </source>
</evidence>
<dbReference type="CDD" id="cd07516">
    <property type="entry name" value="HAD_Pase"/>
    <property type="match status" value="1"/>
</dbReference>
<dbReference type="Proteomes" id="UP000076476">
    <property type="component" value="Unassembled WGS sequence"/>
</dbReference>
<protein>
    <submittedName>
        <fullName evidence="1">HAD family hydrolase</fullName>
    </submittedName>
</protein>
<accession>A0A165YXD4</accession>
<dbReference type="GO" id="GO:0000287">
    <property type="term" value="F:magnesium ion binding"/>
    <property type="evidence" value="ECO:0007669"/>
    <property type="project" value="TreeGrafter"/>
</dbReference>
<dbReference type="OrthoDB" id="9806027at2"/>
<dbReference type="SFLD" id="SFLDG01140">
    <property type="entry name" value="C2.B:_Phosphomannomutase_and_P"/>
    <property type="match status" value="1"/>
</dbReference>
<keyword evidence="2" id="KW-1185">Reference proteome</keyword>
<dbReference type="PANTHER" id="PTHR10000">
    <property type="entry name" value="PHOSPHOSERINE PHOSPHATASE"/>
    <property type="match status" value="1"/>
</dbReference>
<dbReference type="SFLD" id="SFLDG01144">
    <property type="entry name" value="C2.B.4:_PGP_Like"/>
    <property type="match status" value="1"/>
</dbReference>
<dbReference type="Gene3D" id="3.40.50.1000">
    <property type="entry name" value="HAD superfamily/HAD-like"/>
    <property type="match status" value="1"/>
</dbReference>
<dbReference type="InterPro" id="IPR006379">
    <property type="entry name" value="HAD-SF_hydro_IIB"/>
</dbReference>
<dbReference type="EMBL" id="LWBR01000008">
    <property type="protein sequence ID" value="KZN97552.1"/>
    <property type="molecule type" value="Genomic_DNA"/>
</dbReference>
<dbReference type="SFLD" id="SFLDS00003">
    <property type="entry name" value="Haloacid_Dehalogenase"/>
    <property type="match status" value="1"/>
</dbReference>
<dbReference type="PROSITE" id="PS01228">
    <property type="entry name" value="COF_1"/>
    <property type="match status" value="1"/>
</dbReference>
<gene>
    <name evidence="1" type="ORF">AZI98_02945</name>
</gene>
<reference evidence="1 2" key="1">
    <citation type="submission" date="2016-04" db="EMBL/GenBank/DDBJ databases">
        <title>Draft genome sequence of Aeribacillus pallidus 8m3 from petroleum reservoir.</title>
        <authorList>
            <person name="Poltaraus A.B."/>
            <person name="Nazina T.N."/>
            <person name="Tourova T.P."/>
            <person name="Malakho S.M."/>
            <person name="Korshunova A.V."/>
            <person name="Sokolova D.S."/>
        </authorList>
    </citation>
    <scope>NUCLEOTIDE SEQUENCE [LARGE SCALE GENOMIC DNA]</scope>
    <source>
        <strain evidence="1 2">8m3</strain>
    </source>
</reference>
<dbReference type="PROSITE" id="PS01229">
    <property type="entry name" value="COF_2"/>
    <property type="match status" value="1"/>
</dbReference>
<dbReference type="GO" id="GO:0016791">
    <property type="term" value="F:phosphatase activity"/>
    <property type="evidence" value="ECO:0007669"/>
    <property type="project" value="TreeGrafter"/>
</dbReference>
<dbReference type="NCBIfam" id="TIGR01484">
    <property type="entry name" value="HAD-SF-IIB"/>
    <property type="match status" value="1"/>
</dbReference>
<dbReference type="InterPro" id="IPR000150">
    <property type="entry name" value="Cof"/>
</dbReference>
<dbReference type="GO" id="GO:0005829">
    <property type="term" value="C:cytosol"/>
    <property type="evidence" value="ECO:0007669"/>
    <property type="project" value="TreeGrafter"/>
</dbReference>
<sequence length="284" mass="31944">MKLVAIDLDGTLLSSNLSISEENLTAIREAQNEGNIIMICSGRAPESIRELLDEYDFACPFAASNGTVVVIEGEKPKYISMNKQNMLEAAEILESYGVPYKLYTNDGIWMPEDWSAKVRSALQSNPELAKCLLESEYKQFIEQPKRTDNNRYFRHIQDVINRGDLSVQKFFILQFNQHTRKEIMEQLENIAGIAVTTSGDYNVEIMDEKGNKGYGLKAVAKHYNIPLEQTIAIGDNFNDVPMLEAAGLSVAMGNAEPEVKEMCDIMTRTNDEHGVAYAIRQFVL</sequence>
<comment type="caution">
    <text evidence="1">The sequence shown here is derived from an EMBL/GenBank/DDBJ whole genome shotgun (WGS) entry which is preliminary data.</text>
</comment>
<proteinExistence type="predicted"/>
<keyword evidence="1" id="KW-0378">Hydrolase</keyword>
<evidence type="ECO:0000313" key="2">
    <source>
        <dbReference type="Proteomes" id="UP000076476"/>
    </source>
</evidence>
<dbReference type="SUPFAM" id="SSF56784">
    <property type="entry name" value="HAD-like"/>
    <property type="match status" value="1"/>
</dbReference>
<dbReference type="RefSeq" id="WP_063386802.1">
    <property type="nucleotide sequence ID" value="NZ_LWBR01000008.1"/>
</dbReference>
<name>A0A165YXD4_9BACI</name>
<dbReference type="Gene3D" id="3.30.1240.10">
    <property type="match status" value="1"/>
</dbReference>
<dbReference type="InterPro" id="IPR036412">
    <property type="entry name" value="HAD-like_sf"/>
</dbReference>
<dbReference type="Pfam" id="PF08282">
    <property type="entry name" value="Hydrolase_3"/>
    <property type="match status" value="1"/>
</dbReference>
<organism evidence="1 2">
    <name type="scientific">Aeribacillus pallidus</name>
    <dbReference type="NCBI Taxonomy" id="33936"/>
    <lineage>
        <taxon>Bacteria</taxon>
        <taxon>Bacillati</taxon>
        <taxon>Bacillota</taxon>
        <taxon>Bacilli</taxon>
        <taxon>Bacillales</taxon>
        <taxon>Bacillaceae</taxon>
        <taxon>Aeribacillus</taxon>
    </lineage>
</organism>
<dbReference type="STRING" id="33936.AZI98_02945"/>
<dbReference type="InterPro" id="IPR023214">
    <property type="entry name" value="HAD_sf"/>
</dbReference>